<dbReference type="STRING" id="268475.A0A0V1H822"/>
<dbReference type="EMBL" id="JYDP01000117">
    <property type="protein sequence ID" value="KRZ06518.1"/>
    <property type="molecule type" value="Genomic_DNA"/>
</dbReference>
<dbReference type="OrthoDB" id="5913487at2759"/>
<dbReference type="Proteomes" id="UP000055024">
    <property type="component" value="Unassembled WGS sequence"/>
</dbReference>
<comment type="caution">
    <text evidence="2">The sequence shown here is derived from an EMBL/GenBank/DDBJ whole genome shotgun (WGS) entry which is preliminary data.</text>
</comment>
<dbReference type="PANTHER" id="PTHR14289:SF16">
    <property type="entry name" value="POLYMERASE DELTA-INTERACTING PROTEIN 2"/>
    <property type="match status" value="1"/>
</dbReference>
<feature type="domain" description="ApaG" evidence="1">
    <location>
        <begin position="210"/>
        <end position="358"/>
    </location>
</feature>
<evidence type="ECO:0000313" key="3">
    <source>
        <dbReference type="Proteomes" id="UP000055024"/>
    </source>
</evidence>
<dbReference type="AlphaFoldDB" id="A0A0V1H822"/>
<dbReference type="Pfam" id="PF04379">
    <property type="entry name" value="DUF525"/>
    <property type="match status" value="1"/>
</dbReference>
<dbReference type="Gene3D" id="2.60.40.1470">
    <property type="entry name" value="ApaG domain"/>
    <property type="match status" value="1"/>
</dbReference>
<name>A0A0V1H822_9BILA</name>
<dbReference type="GO" id="GO:0005634">
    <property type="term" value="C:nucleus"/>
    <property type="evidence" value="ECO:0007669"/>
    <property type="project" value="TreeGrafter"/>
</dbReference>
<gene>
    <name evidence="2" type="primary">POLDIP2</name>
    <name evidence="2" type="ORF">T11_16057</name>
</gene>
<dbReference type="GO" id="GO:0003677">
    <property type="term" value="F:DNA binding"/>
    <property type="evidence" value="ECO:0007669"/>
    <property type="project" value="InterPro"/>
</dbReference>
<dbReference type="InterPro" id="IPR011722">
    <property type="entry name" value="Hemimethylated_DNA-bd_dom"/>
</dbReference>
<dbReference type="SMART" id="SM00992">
    <property type="entry name" value="YccV-like"/>
    <property type="match status" value="1"/>
</dbReference>
<dbReference type="GO" id="GO:0042645">
    <property type="term" value="C:mitochondrial nucleoid"/>
    <property type="evidence" value="ECO:0007669"/>
    <property type="project" value="TreeGrafter"/>
</dbReference>
<dbReference type="PROSITE" id="PS51087">
    <property type="entry name" value="APAG"/>
    <property type="match status" value="1"/>
</dbReference>
<accession>A0A0V1H822</accession>
<dbReference type="PANTHER" id="PTHR14289">
    <property type="entry name" value="F-BOX ONLY PROTEIN 3"/>
    <property type="match status" value="1"/>
</dbReference>
<sequence length="368" mass="42095">MQCCANRFITKSLLLNNFSKHLSNGQSNVGFRSCMRLAEIGKFAQPKLNENYNHGQLFLHRIFGYRGVILFSWSAEVYDRDCQRKVTMSQQLSGVYKTPGGIEIKGVRHTYYQALIDERDWAHIRNQAESVTFLGPQNGSRALYAIPGLDYVCQSDVLPYHSNETAPIMHELFERFLAFDSSKLSWIGRETLKAWKAKNYPWLALSSVHRETTDSIRVTVIPFYMGSREVQNAIIYWWRYCVRLENLGNETVTLRERHWKIFSISGTLDTVRGRGVVGVEPELTNNAPAFQYSSHVSLHAPSGHMWQVEALNYLKLNSVLLSRPRGQSLGSFKMERANGQTFECRVPPFALESKQEQSSADPINVVDE</sequence>
<proteinExistence type="predicted"/>
<dbReference type="SUPFAM" id="SSF141255">
    <property type="entry name" value="YccV-like"/>
    <property type="match status" value="1"/>
</dbReference>
<reference evidence="2 3" key="1">
    <citation type="submission" date="2015-01" db="EMBL/GenBank/DDBJ databases">
        <title>Evolution of Trichinella species and genotypes.</title>
        <authorList>
            <person name="Korhonen P.K."/>
            <person name="Edoardo P."/>
            <person name="Giuseppe L.R."/>
            <person name="Gasser R.B."/>
        </authorList>
    </citation>
    <scope>NUCLEOTIDE SEQUENCE [LARGE SCALE GENOMIC DNA]</scope>
    <source>
        <strain evidence="2">ISS1029</strain>
    </source>
</reference>
<keyword evidence="3" id="KW-1185">Reference proteome</keyword>
<organism evidence="2 3">
    <name type="scientific">Trichinella zimbabwensis</name>
    <dbReference type="NCBI Taxonomy" id="268475"/>
    <lineage>
        <taxon>Eukaryota</taxon>
        <taxon>Metazoa</taxon>
        <taxon>Ecdysozoa</taxon>
        <taxon>Nematoda</taxon>
        <taxon>Enoplea</taxon>
        <taxon>Dorylaimia</taxon>
        <taxon>Trichinellida</taxon>
        <taxon>Trichinellidae</taxon>
        <taxon>Trichinella</taxon>
    </lineage>
</organism>
<evidence type="ECO:0000259" key="1">
    <source>
        <dbReference type="PROSITE" id="PS51087"/>
    </source>
</evidence>
<dbReference type="SUPFAM" id="SSF110069">
    <property type="entry name" value="ApaG-like"/>
    <property type="match status" value="1"/>
</dbReference>
<dbReference type="InterPro" id="IPR036767">
    <property type="entry name" value="ApaG_sf"/>
</dbReference>
<evidence type="ECO:0000313" key="2">
    <source>
        <dbReference type="EMBL" id="KRZ06518.1"/>
    </source>
</evidence>
<dbReference type="GO" id="GO:0070987">
    <property type="term" value="P:error-free translesion synthesis"/>
    <property type="evidence" value="ECO:0007669"/>
    <property type="project" value="TreeGrafter"/>
</dbReference>
<dbReference type="InterPro" id="IPR036623">
    <property type="entry name" value="Hemimethylated_DNA-bd_sf"/>
</dbReference>
<protein>
    <submittedName>
        <fullName evidence="2">Polymerase delta-interacting protein 2</fullName>
    </submittedName>
</protein>
<dbReference type="InterPro" id="IPR007474">
    <property type="entry name" value="ApaG_domain"/>
</dbReference>
<dbReference type="Pfam" id="PF08755">
    <property type="entry name" value="YccV-like"/>
    <property type="match status" value="1"/>
</dbReference>